<proteinExistence type="predicted"/>
<dbReference type="EMBL" id="FOTS01000011">
    <property type="protein sequence ID" value="SFL63714.1"/>
    <property type="molecule type" value="Genomic_DNA"/>
</dbReference>
<dbReference type="STRING" id="1123291.SAMN04490355_1011131"/>
<evidence type="ECO:0000313" key="2">
    <source>
        <dbReference type="Proteomes" id="UP000199520"/>
    </source>
</evidence>
<evidence type="ECO:0008006" key="3">
    <source>
        <dbReference type="Google" id="ProtNLM"/>
    </source>
</evidence>
<dbReference type="InterPro" id="IPR014975">
    <property type="entry name" value="DUF1836"/>
</dbReference>
<sequence>MEITKSVLEDFATKLLDNELKVEDIPSIKQYADQVTELLNSKLNHRRKGDETSVAITKAMINNYTKNGLLNPSDKKKYDKNHIILLSLIYHLKQVLSLDDVKTIFNPILRNLGHPEEKTSIIALDDIYRAFLEFQKEEYFDACNDYEDRFNRVCQKINNPFENTANKGMVEKFLTVLLLVAEATAAKQLAEEMIDTYFKAQD</sequence>
<dbReference type="OrthoDB" id="3191472at2"/>
<keyword evidence="2" id="KW-1185">Reference proteome</keyword>
<dbReference type="AlphaFoldDB" id="A0A1I4JAX9"/>
<reference evidence="2" key="1">
    <citation type="submission" date="2016-10" db="EMBL/GenBank/DDBJ databases">
        <authorList>
            <person name="Varghese N."/>
            <person name="Submissions S."/>
        </authorList>
    </citation>
    <scope>NUCLEOTIDE SEQUENCE [LARGE SCALE GENOMIC DNA]</scope>
    <source>
        <strain evidence="2">DSM 13327</strain>
    </source>
</reference>
<dbReference type="RefSeq" id="WP_090934989.1">
    <property type="nucleotide sequence ID" value="NZ_FOTS01000011.1"/>
</dbReference>
<organism evidence="1 2">
    <name type="scientific">Pelosinus propionicus DSM 13327</name>
    <dbReference type="NCBI Taxonomy" id="1123291"/>
    <lineage>
        <taxon>Bacteria</taxon>
        <taxon>Bacillati</taxon>
        <taxon>Bacillota</taxon>
        <taxon>Negativicutes</taxon>
        <taxon>Selenomonadales</taxon>
        <taxon>Sporomusaceae</taxon>
        <taxon>Pelosinus</taxon>
    </lineage>
</organism>
<name>A0A1I4JAX9_9FIRM</name>
<dbReference type="PANTHER" id="PTHR40056">
    <property type="entry name" value="HYPOTHETICAL CYTOSOLIC PROTEIN"/>
    <property type="match status" value="1"/>
</dbReference>
<protein>
    <recommendedName>
        <fullName evidence="3">DUF1836 domain-containing protein</fullName>
    </recommendedName>
</protein>
<evidence type="ECO:0000313" key="1">
    <source>
        <dbReference type="EMBL" id="SFL63714.1"/>
    </source>
</evidence>
<accession>A0A1I4JAX9</accession>
<dbReference type="Pfam" id="PF08876">
    <property type="entry name" value="DUF1836"/>
    <property type="match status" value="1"/>
</dbReference>
<dbReference type="PANTHER" id="PTHR40056:SF1">
    <property type="entry name" value="DUF1836 DOMAIN-CONTAINING PROTEIN"/>
    <property type="match status" value="1"/>
</dbReference>
<dbReference type="Proteomes" id="UP000199520">
    <property type="component" value="Unassembled WGS sequence"/>
</dbReference>
<gene>
    <name evidence="1" type="ORF">SAMN04490355_1011131</name>
</gene>